<sequence>MSANPAPPDSPEPLSPAHQSCAGHGTQIPEDLSDIAYAVGLRTWMPGGKKALAELVWRLEQIKYFDVFFLSELKSYDWKSHDRDPEIIVNNVTAYRDRLVDRSQSEPDRWFSSCLVSWRHYISIEMISLVRVHGENYLWFPQSQAQRDAFGYVLFLYTYLRSGKAPALVLGLYADALKYLCKCVGDLEDWSREE</sequence>
<feature type="region of interest" description="Disordered" evidence="1">
    <location>
        <begin position="1"/>
        <end position="25"/>
    </location>
</feature>
<gene>
    <name evidence="2" type="ORF">FHL15_008625</name>
</gene>
<evidence type="ECO:0000313" key="3">
    <source>
        <dbReference type="Proteomes" id="UP000319160"/>
    </source>
</evidence>
<proteinExistence type="predicted"/>
<dbReference type="AlphaFoldDB" id="A0A553HR79"/>
<dbReference type="Proteomes" id="UP000319160">
    <property type="component" value="Unassembled WGS sequence"/>
</dbReference>
<organism evidence="2 3">
    <name type="scientific">Xylaria flabelliformis</name>
    <dbReference type="NCBI Taxonomy" id="2512241"/>
    <lineage>
        <taxon>Eukaryota</taxon>
        <taxon>Fungi</taxon>
        <taxon>Dikarya</taxon>
        <taxon>Ascomycota</taxon>
        <taxon>Pezizomycotina</taxon>
        <taxon>Sordariomycetes</taxon>
        <taxon>Xylariomycetidae</taxon>
        <taxon>Xylariales</taxon>
        <taxon>Xylariaceae</taxon>
        <taxon>Xylaria</taxon>
    </lineage>
</organism>
<accession>A0A553HR79</accession>
<name>A0A553HR79_9PEZI</name>
<comment type="caution">
    <text evidence="2">The sequence shown here is derived from an EMBL/GenBank/DDBJ whole genome shotgun (WGS) entry which is preliminary data.</text>
</comment>
<protein>
    <submittedName>
        <fullName evidence="2">Uncharacterized protein</fullName>
    </submittedName>
</protein>
<feature type="compositionally biased region" description="Pro residues" evidence="1">
    <location>
        <begin position="1"/>
        <end position="14"/>
    </location>
</feature>
<dbReference type="EMBL" id="VFLP01000055">
    <property type="protein sequence ID" value="TRX90456.1"/>
    <property type="molecule type" value="Genomic_DNA"/>
</dbReference>
<reference evidence="3" key="1">
    <citation type="submission" date="2019-06" db="EMBL/GenBank/DDBJ databases">
        <title>Draft genome sequence of the griseofulvin-producing fungus Xylaria cubensis strain G536.</title>
        <authorList>
            <person name="Mead M.E."/>
            <person name="Raja H.A."/>
            <person name="Steenwyk J.L."/>
            <person name="Knowles S.L."/>
            <person name="Oberlies N.H."/>
            <person name="Rokas A."/>
        </authorList>
    </citation>
    <scope>NUCLEOTIDE SEQUENCE [LARGE SCALE GENOMIC DNA]</scope>
    <source>
        <strain evidence="3">G536</strain>
    </source>
</reference>
<dbReference type="OrthoDB" id="4748559at2759"/>
<evidence type="ECO:0000313" key="2">
    <source>
        <dbReference type="EMBL" id="TRX90456.1"/>
    </source>
</evidence>
<keyword evidence="3" id="KW-1185">Reference proteome</keyword>
<evidence type="ECO:0000256" key="1">
    <source>
        <dbReference type="SAM" id="MobiDB-lite"/>
    </source>
</evidence>